<dbReference type="Gene3D" id="3.30.70.1060">
    <property type="entry name" value="Dimeric alpha+beta barrel"/>
    <property type="match status" value="1"/>
</dbReference>
<protein>
    <submittedName>
        <fullName evidence="3">YciI family protein</fullName>
    </submittedName>
</protein>
<comment type="caution">
    <text evidence="3">The sequence shown here is derived from an EMBL/GenBank/DDBJ whole genome shotgun (WGS) entry which is preliminary data.</text>
</comment>
<proteinExistence type="inferred from homology"/>
<evidence type="ECO:0000256" key="1">
    <source>
        <dbReference type="ARBA" id="ARBA00007689"/>
    </source>
</evidence>
<gene>
    <name evidence="3" type="ORF">ACFOYY_35315</name>
</gene>
<dbReference type="EMBL" id="JBHSBC010000046">
    <property type="protein sequence ID" value="MFC3985445.1"/>
    <property type="molecule type" value="Genomic_DNA"/>
</dbReference>
<evidence type="ECO:0000313" key="4">
    <source>
        <dbReference type="Proteomes" id="UP001595698"/>
    </source>
</evidence>
<evidence type="ECO:0000313" key="3">
    <source>
        <dbReference type="EMBL" id="MFC3985445.1"/>
    </source>
</evidence>
<name>A0ABV8FCP1_9ACTN</name>
<feature type="domain" description="YCII-related" evidence="2">
    <location>
        <begin position="1"/>
        <end position="107"/>
    </location>
</feature>
<comment type="similarity">
    <text evidence="1">Belongs to the YciI family.</text>
</comment>
<dbReference type="Pfam" id="PF03795">
    <property type="entry name" value="YCII"/>
    <property type="match status" value="1"/>
</dbReference>
<keyword evidence="4" id="KW-1185">Reference proteome</keyword>
<organism evidence="3 4">
    <name type="scientific">Streptosporangium jomthongense</name>
    <dbReference type="NCBI Taxonomy" id="1193683"/>
    <lineage>
        <taxon>Bacteria</taxon>
        <taxon>Bacillati</taxon>
        <taxon>Actinomycetota</taxon>
        <taxon>Actinomycetes</taxon>
        <taxon>Streptosporangiales</taxon>
        <taxon>Streptosporangiaceae</taxon>
        <taxon>Streptosporangium</taxon>
    </lineage>
</organism>
<dbReference type="InterPro" id="IPR011008">
    <property type="entry name" value="Dimeric_a/b-barrel"/>
</dbReference>
<dbReference type="InterPro" id="IPR005545">
    <property type="entry name" value="YCII"/>
</dbReference>
<accession>A0ABV8FCP1</accession>
<dbReference type="Proteomes" id="UP001595698">
    <property type="component" value="Unassembled WGS sequence"/>
</dbReference>
<reference evidence="4" key="1">
    <citation type="journal article" date="2019" name="Int. J. Syst. Evol. Microbiol.">
        <title>The Global Catalogue of Microorganisms (GCM) 10K type strain sequencing project: providing services to taxonomists for standard genome sequencing and annotation.</title>
        <authorList>
            <consortium name="The Broad Institute Genomics Platform"/>
            <consortium name="The Broad Institute Genome Sequencing Center for Infectious Disease"/>
            <person name="Wu L."/>
            <person name="Ma J."/>
        </authorList>
    </citation>
    <scope>NUCLEOTIDE SEQUENCE [LARGE SCALE GENOMIC DNA]</scope>
    <source>
        <strain evidence="4">TBRC 7912</strain>
    </source>
</reference>
<dbReference type="SUPFAM" id="SSF54909">
    <property type="entry name" value="Dimeric alpha+beta barrel"/>
    <property type="match status" value="1"/>
</dbReference>
<sequence>MKYLLAIYENPGVWNGLPERVRADVHEGRHRFVEEIGASGELLGRITLGDLSHGAVVQVRDGLTWVTGGLHAERADHLVGCYVVECESRERAHAIAAMIPDTGIEGLGIEVRPIAFSVGVGV</sequence>
<dbReference type="RefSeq" id="WP_386195531.1">
    <property type="nucleotide sequence ID" value="NZ_JBHSBC010000046.1"/>
</dbReference>
<evidence type="ECO:0000259" key="2">
    <source>
        <dbReference type="Pfam" id="PF03795"/>
    </source>
</evidence>